<gene>
    <name evidence="2" type="ORF">IQ276_21515</name>
</gene>
<comment type="caution">
    <text evidence="2">The sequence shown here is derived from an EMBL/GenBank/DDBJ whole genome shotgun (WGS) entry which is preliminary data.</text>
</comment>
<dbReference type="AlphaFoldDB" id="A0A8J6ZUD9"/>
<dbReference type="RefSeq" id="WP_193919598.1">
    <property type="nucleotide sequence ID" value="NZ_JADEXS020000001.1"/>
</dbReference>
<keyword evidence="2" id="KW-0255">Endonuclease</keyword>
<dbReference type="GO" id="GO:0004519">
    <property type="term" value="F:endonuclease activity"/>
    <property type="evidence" value="ECO:0007669"/>
    <property type="project" value="UniProtKB-KW"/>
</dbReference>
<evidence type="ECO:0000313" key="2">
    <source>
        <dbReference type="EMBL" id="MBE9024906.1"/>
    </source>
</evidence>
<evidence type="ECO:0000259" key="1">
    <source>
        <dbReference type="Pfam" id="PF05685"/>
    </source>
</evidence>
<keyword evidence="3" id="KW-1185">Reference proteome</keyword>
<proteinExistence type="predicted"/>
<organism evidence="2 3">
    <name type="scientific">Desmonostoc muscorum LEGE 12446</name>
    <dbReference type="NCBI Taxonomy" id="1828758"/>
    <lineage>
        <taxon>Bacteria</taxon>
        <taxon>Bacillati</taxon>
        <taxon>Cyanobacteriota</taxon>
        <taxon>Cyanophyceae</taxon>
        <taxon>Nostocales</taxon>
        <taxon>Nostocaceae</taxon>
        <taxon>Desmonostoc</taxon>
    </lineage>
</organism>
<feature type="domain" description="Putative restriction endonuclease" evidence="1">
    <location>
        <begin position="11"/>
        <end position="188"/>
    </location>
</feature>
<accession>A0A8J6ZUD9</accession>
<protein>
    <submittedName>
        <fullName evidence="2">Uma2 family endonuclease</fullName>
    </submittedName>
</protein>
<dbReference type="CDD" id="cd06260">
    <property type="entry name" value="DUF820-like"/>
    <property type="match status" value="1"/>
</dbReference>
<dbReference type="Proteomes" id="UP000622533">
    <property type="component" value="Unassembled WGS sequence"/>
</dbReference>
<name>A0A8J6ZUD9_DESMC</name>
<dbReference type="PANTHER" id="PTHR36558:SF1">
    <property type="entry name" value="RESTRICTION ENDONUCLEASE DOMAIN-CONTAINING PROTEIN-RELATED"/>
    <property type="match status" value="1"/>
</dbReference>
<dbReference type="EMBL" id="JADEXS010000333">
    <property type="protein sequence ID" value="MBE9024906.1"/>
    <property type="molecule type" value="Genomic_DNA"/>
</dbReference>
<dbReference type="Gene3D" id="3.90.1570.10">
    <property type="entry name" value="tt1808, chain A"/>
    <property type="match status" value="1"/>
</dbReference>
<dbReference type="InterPro" id="IPR011335">
    <property type="entry name" value="Restrct_endonuc-II-like"/>
</dbReference>
<sequence>MQITKQRYYTPEEYLELEETAEYKSEYIDGQIIPMAGGTVNHNRIAGNFYAVLNFAFRQQEYEVFNSDMRLWIHQKRIYTYPDVTVIVGEPEFFNNRTDIITNPQVIVEVLSKSTKNYDSPAQTLCEREDKFQAYRTISTFQEYLLIDQTRIHVEQFSKTGKKQWALREYDEEDEAIALATVPFEISLQDLYNKVNFEPVELEVDVEELE</sequence>
<evidence type="ECO:0000313" key="3">
    <source>
        <dbReference type="Proteomes" id="UP000622533"/>
    </source>
</evidence>
<dbReference type="SUPFAM" id="SSF52980">
    <property type="entry name" value="Restriction endonuclease-like"/>
    <property type="match status" value="1"/>
</dbReference>
<keyword evidence="2" id="KW-0540">Nuclease</keyword>
<dbReference type="InterPro" id="IPR008538">
    <property type="entry name" value="Uma2"/>
</dbReference>
<reference evidence="2" key="1">
    <citation type="submission" date="2020-10" db="EMBL/GenBank/DDBJ databases">
        <authorList>
            <person name="Castelo-Branco R."/>
            <person name="Eusebio N."/>
            <person name="Adriana R."/>
            <person name="Vieira A."/>
            <person name="Brugerolle De Fraissinette N."/>
            <person name="Rezende De Castro R."/>
            <person name="Schneider M.P."/>
            <person name="Vasconcelos V."/>
            <person name="Leao P.N."/>
        </authorList>
    </citation>
    <scope>NUCLEOTIDE SEQUENCE</scope>
    <source>
        <strain evidence="2">LEGE 12446</strain>
    </source>
</reference>
<dbReference type="InterPro" id="IPR012296">
    <property type="entry name" value="Nuclease_put_TT1808"/>
</dbReference>
<dbReference type="PANTHER" id="PTHR36558">
    <property type="entry name" value="GLR1098 PROTEIN"/>
    <property type="match status" value="1"/>
</dbReference>
<keyword evidence="2" id="KW-0378">Hydrolase</keyword>
<dbReference type="Pfam" id="PF05685">
    <property type="entry name" value="Uma2"/>
    <property type="match status" value="1"/>
</dbReference>